<accession>A0AAD7TJU4</accession>
<comment type="subcellular location">
    <subcellularLocation>
        <location evidence="1">Membrane</location>
        <topology evidence="1">Multi-pass membrane protein</topology>
    </subcellularLocation>
</comment>
<dbReference type="Pfam" id="PF04479">
    <property type="entry name" value="RTA1"/>
    <property type="match status" value="1"/>
</dbReference>
<feature type="transmembrane region" description="Helical" evidence="5">
    <location>
        <begin position="123"/>
        <end position="145"/>
    </location>
</feature>
<feature type="transmembrane region" description="Helical" evidence="5">
    <location>
        <begin position="202"/>
        <end position="226"/>
    </location>
</feature>
<feature type="transmembrane region" description="Helical" evidence="5">
    <location>
        <begin position="62"/>
        <end position="82"/>
    </location>
</feature>
<organism evidence="6 7">
    <name type="scientific">Trametes cubensis</name>
    <dbReference type="NCBI Taxonomy" id="1111947"/>
    <lineage>
        <taxon>Eukaryota</taxon>
        <taxon>Fungi</taxon>
        <taxon>Dikarya</taxon>
        <taxon>Basidiomycota</taxon>
        <taxon>Agaricomycotina</taxon>
        <taxon>Agaricomycetes</taxon>
        <taxon>Polyporales</taxon>
        <taxon>Polyporaceae</taxon>
        <taxon>Trametes</taxon>
    </lineage>
</organism>
<keyword evidence="2 5" id="KW-0812">Transmembrane</keyword>
<evidence type="ECO:0000256" key="2">
    <source>
        <dbReference type="ARBA" id="ARBA00022692"/>
    </source>
</evidence>
<dbReference type="InterPro" id="IPR007568">
    <property type="entry name" value="RTA1"/>
</dbReference>
<evidence type="ECO:0000256" key="5">
    <source>
        <dbReference type="SAM" id="Phobius"/>
    </source>
</evidence>
<dbReference type="AlphaFoldDB" id="A0AAD7TJU4"/>
<dbReference type="Proteomes" id="UP001215151">
    <property type="component" value="Unassembled WGS sequence"/>
</dbReference>
<evidence type="ECO:0000313" key="6">
    <source>
        <dbReference type="EMBL" id="KAJ8457304.1"/>
    </source>
</evidence>
<dbReference type="GO" id="GO:0000324">
    <property type="term" value="C:fungal-type vacuole"/>
    <property type="evidence" value="ECO:0007669"/>
    <property type="project" value="TreeGrafter"/>
</dbReference>
<keyword evidence="4 5" id="KW-0472">Membrane</keyword>
<feature type="transmembrane region" description="Helical" evidence="5">
    <location>
        <begin position="166"/>
        <end position="190"/>
    </location>
</feature>
<evidence type="ECO:0008006" key="8">
    <source>
        <dbReference type="Google" id="ProtNLM"/>
    </source>
</evidence>
<name>A0AAD7TJU4_9APHY</name>
<evidence type="ECO:0000256" key="1">
    <source>
        <dbReference type="ARBA" id="ARBA00004141"/>
    </source>
</evidence>
<dbReference type="PANTHER" id="PTHR31465">
    <property type="entry name" value="PROTEIN RTA1-RELATED"/>
    <property type="match status" value="1"/>
</dbReference>
<feature type="transmembrane region" description="Helical" evidence="5">
    <location>
        <begin position="260"/>
        <end position="281"/>
    </location>
</feature>
<reference evidence="6" key="1">
    <citation type="submission" date="2022-11" db="EMBL/GenBank/DDBJ databases">
        <title>Genome Sequence of Cubamyces cubensis.</title>
        <authorList>
            <person name="Buettner E."/>
        </authorList>
    </citation>
    <scope>NUCLEOTIDE SEQUENCE</scope>
    <source>
        <strain evidence="6">MPL-01</strain>
    </source>
</reference>
<keyword evidence="7" id="KW-1185">Reference proteome</keyword>
<keyword evidence="3 5" id="KW-1133">Transmembrane helix</keyword>
<comment type="caution">
    <text evidence="6">The sequence shown here is derived from an EMBL/GenBank/DDBJ whole genome shotgun (WGS) entry which is preliminary data.</text>
</comment>
<dbReference type="GO" id="GO:0005886">
    <property type="term" value="C:plasma membrane"/>
    <property type="evidence" value="ECO:0007669"/>
    <property type="project" value="TreeGrafter"/>
</dbReference>
<feature type="transmembrane region" description="Helical" evidence="5">
    <location>
        <begin position="296"/>
        <end position="316"/>
    </location>
</feature>
<gene>
    <name evidence="6" type="ORF">ONZ51_g11613</name>
</gene>
<dbReference type="PANTHER" id="PTHR31465:SF9">
    <property type="entry name" value="SPHINGOID LONG-CHAIN BASE TRANSPORTER RSB1"/>
    <property type="match status" value="1"/>
</dbReference>
<dbReference type="EMBL" id="JAPEVG010000576">
    <property type="protein sequence ID" value="KAJ8457304.1"/>
    <property type="molecule type" value="Genomic_DNA"/>
</dbReference>
<evidence type="ECO:0000256" key="3">
    <source>
        <dbReference type="ARBA" id="ARBA00022989"/>
    </source>
</evidence>
<evidence type="ECO:0000256" key="4">
    <source>
        <dbReference type="ARBA" id="ARBA00023136"/>
    </source>
</evidence>
<feature type="transmembrane region" description="Helical" evidence="5">
    <location>
        <begin position="89"/>
        <end position="111"/>
    </location>
</feature>
<evidence type="ECO:0000313" key="7">
    <source>
        <dbReference type="Proteomes" id="UP001215151"/>
    </source>
</evidence>
<sequence>MPLDSAASLGSLNRPVGRPLLTKPAAYLGLLNNSPAMTSMVNSTTSPVQDPQQEDLYGYVPTRYVCFTFVALFGVSTAIHLAEAIYWRMTWLLATACFAGVSEVIGWSARLWSSYSPFAQDPYIMQLCVTIIAPSPLVAALFILFGRISERLGAQYGRLSPMWYSVIFLTCDIISLVTQGVGGGIAGSSIGNISEVNLGGNIMLAGIIFQLTSITIFVILMIEYFVRYFVDKPLRQSQKGIASEEAFASTRGVLTKKLQLLTVSLLAMTLFLVIRSVYRMIELIDGFEGEIIQTEIWFNIFDGAMVVCAIYTLSVLHPGWLLEDMSAYRGTPSAVPLQDISPNDSPRASFLSLNPKAKGVEQEQ</sequence>
<proteinExistence type="predicted"/>
<protein>
    <recommendedName>
        <fullName evidence="8">RTA1-domain-containing protein</fullName>
    </recommendedName>
</protein>